<keyword evidence="4" id="KW-0175">Coiled coil</keyword>
<dbReference type="OrthoDB" id="297219at2759"/>
<evidence type="ECO:0000313" key="7">
    <source>
        <dbReference type="Proteomes" id="UP000285405"/>
    </source>
</evidence>
<keyword evidence="3" id="KW-0539">Nucleus</keyword>
<sequence length="1072" mass="123697">MEQFKIDIAMPDRKTINVPKFNSYNSKPTSKPQSRRRGRSGSDTHVKSQLNEFEKKESQIGHCNHSNDSHLFISDASDLSKKSQNEEKINLFVIDIKGDENNLQYGSLHKYSVPKYYRYGAGQVLGAQPTLRINRDLGDENWIVLSDLQSSKKLKRQKNIFSGIKNKKPRIIKVPPNVITRDQAHNELNFIALRSGRSSQETGDEKKVSGINDVESPESKFSTILGKNPKDYEPDDESVSESSGSDHGQYINEDYSALEKNAALSLQVEKFPCDTEAWLSFINHQDLLVRKGDDHRRITQAMVKSIADIKINLYEKALNHSESLENRERLLIGLMSEGEKIWELRTQASRWEQISRNNIDSLFLWTKYIDFKQFTLSIFRYEEVKTVYLQRLKYLSQAAKNEQENAENNYLELIQVLLRSTLFIRDAGYTELAIAIWQINLEINFCASEVDLERDDGVNLIKEFWESEVPRIGEEGARGFRHYIDNQDTSGVMDPSVDKPQEYLDKKNIFESWAAAERLRSKSSRIPAKTLDDVVEDDPFRVILFADIQDFLYVLPPESKKVHRSCINAFLLFCRLPPLVNLDDQNEAFDDTLINDGLVRSELDWLENDCSGNREQSCEYGTKNFCLAPVPNFVPSPESLFYDITEFQGKPRPFRNRFPEDSGPVKYSYIRSSLELLTRNWPDDSLAEYYLSFENTNEPGTIKKTSKALLKQKPSSLRLYNAYALIEWSQGNKEIAEGVFSAAINMGKDLTSNEADHEILILLWKCWVWICLESKDSVTALKYLICIIDGIPDTSFNISSTLILRTKQHLTSKRDFLISRSSVFGVIYSECLALFEYLSFSHGQDILLETQRDIVNAMNIYNSTSSLLDGRKQKNSHELLLQSAARLIFYHCQCGPYRPAQVREYLTGFLQKFPKNSVLLSLYSWNESRLRIDNRVRNILLNTVLISQNDCLTSRLFAIRYEIRAGTIYSVKAAFEHSVSSPVTRNSAGLWQLYISYCLQIPQLQTEVKSVWYRALRNCPSVKELYIFGFEKLGKILDFSELKRTWRIMEEKELRVHVNLEDEFDNCESLKR</sequence>
<dbReference type="PANTHER" id="PTHR13471:SF0">
    <property type="entry name" value="NUCLEAR EXOSOME REGULATOR NRDE2"/>
    <property type="match status" value="1"/>
</dbReference>
<dbReference type="PANTHER" id="PTHR13471">
    <property type="entry name" value="TETRATRICOPEPTIDE-LIKE HELICAL"/>
    <property type="match status" value="1"/>
</dbReference>
<dbReference type="Proteomes" id="UP000285405">
    <property type="component" value="Unassembled WGS sequence"/>
</dbReference>
<protein>
    <submittedName>
        <fullName evidence="6">Protein NRDE2-like protein</fullName>
    </submittedName>
</protein>
<feature type="coiled-coil region" evidence="4">
    <location>
        <begin position="389"/>
        <end position="416"/>
    </location>
</feature>
<reference evidence="6 7" key="1">
    <citation type="journal article" date="2018" name="BMC Genomics">
        <title>Comparative genome analyses reveal sequence features reflecting distinct modes of host-adaptation between dicot and monocot powdery mildew.</title>
        <authorList>
            <person name="Wu Y."/>
            <person name="Ma X."/>
            <person name="Pan Z."/>
            <person name="Kale S.D."/>
            <person name="Song Y."/>
            <person name="King H."/>
            <person name="Zhang Q."/>
            <person name="Presley C."/>
            <person name="Deng X."/>
            <person name="Wei C.I."/>
            <person name="Xiao S."/>
        </authorList>
    </citation>
    <scope>NUCLEOTIDE SEQUENCE [LARGE SCALE GENOMIC DNA]</scope>
    <source>
        <strain evidence="6">UCSC1</strain>
    </source>
</reference>
<evidence type="ECO:0000256" key="4">
    <source>
        <dbReference type="SAM" id="Coils"/>
    </source>
</evidence>
<comment type="subcellular location">
    <subcellularLocation>
        <location evidence="1">Nucleus</location>
    </subcellularLocation>
</comment>
<organism evidence="6 7">
    <name type="scientific">Golovinomyces cichoracearum</name>
    <dbReference type="NCBI Taxonomy" id="62708"/>
    <lineage>
        <taxon>Eukaryota</taxon>
        <taxon>Fungi</taxon>
        <taxon>Dikarya</taxon>
        <taxon>Ascomycota</taxon>
        <taxon>Pezizomycotina</taxon>
        <taxon>Leotiomycetes</taxon>
        <taxon>Erysiphales</taxon>
        <taxon>Erysiphaceae</taxon>
        <taxon>Golovinomyces</taxon>
    </lineage>
</organism>
<evidence type="ECO:0000256" key="5">
    <source>
        <dbReference type="SAM" id="MobiDB-lite"/>
    </source>
</evidence>
<dbReference type="GO" id="GO:1902369">
    <property type="term" value="P:negative regulation of RNA catabolic process"/>
    <property type="evidence" value="ECO:0007669"/>
    <property type="project" value="TreeGrafter"/>
</dbReference>
<dbReference type="GO" id="GO:0071013">
    <property type="term" value="C:catalytic step 2 spliceosome"/>
    <property type="evidence" value="ECO:0007669"/>
    <property type="project" value="TreeGrafter"/>
</dbReference>
<evidence type="ECO:0000313" key="6">
    <source>
        <dbReference type="EMBL" id="RKF54233.1"/>
    </source>
</evidence>
<evidence type="ECO:0000256" key="3">
    <source>
        <dbReference type="ARBA" id="ARBA00023242"/>
    </source>
</evidence>
<comment type="similarity">
    <text evidence="2">Belongs to the NRDE2 family.</text>
</comment>
<evidence type="ECO:0000256" key="1">
    <source>
        <dbReference type="ARBA" id="ARBA00004123"/>
    </source>
</evidence>
<accession>A0A420HA01</accession>
<name>A0A420HA01_9PEZI</name>
<dbReference type="InterPro" id="IPR013633">
    <property type="entry name" value="NRDE-2"/>
</dbReference>
<feature type="compositionally biased region" description="Polar residues" evidence="5">
    <location>
        <begin position="20"/>
        <end position="32"/>
    </location>
</feature>
<dbReference type="EMBL" id="MCBR01021342">
    <property type="protein sequence ID" value="RKF54233.1"/>
    <property type="molecule type" value="Genomic_DNA"/>
</dbReference>
<dbReference type="InterPro" id="IPR011990">
    <property type="entry name" value="TPR-like_helical_dom_sf"/>
</dbReference>
<proteinExistence type="inferred from homology"/>
<dbReference type="Pfam" id="PF08424">
    <property type="entry name" value="NRDE-2"/>
    <property type="match status" value="1"/>
</dbReference>
<comment type="caution">
    <text evidence="6">The sequence shown here is derived from an EMBL/GenBank/DDBJ whole genome shotgun (WGS) entry which is preliminary data.</text>
</comment>
<dbReference type="SUPFAM" id="SSF48452">
    <property type="entry name" value="TPR-like"/>
    <property type="match status" value="1"/>
</dbReference>
<evidence type="ECO:0000256" key="2">
    <source>
        <dbReference type="ARBA" id="ARBA00009265"/>
    </source>
</evidence>
<feature type="region of interest" description="Disordered" evidence="5">
    <location>
        <begin position="18"/>
        <end position="46"/>
    </location>
</feature>
<feature type="region of interest" description="Disordered" evidence="5">
    <location>
        <begin position="218"/>
        <end position="249"/>
    </location>
</feature>
<dbReference type="AlphaFoldDB" id="A0A420HA01"/>
<dbReference type="GO" id="GO:0031048">
    <property type="term" value="P:regulatory ncRNA-mediated heterochromatin formation"/>
    <property type="evidence" value="ECO:0007669"/>
    <property type="project" value="TreeGrafter"/>
</dbReference>
<gene>
    <name evidence="6" type="ORF">GcC1_213003</name>
</gene>